<proteinExistence type="predicted"/>
<evidence type="ECO:0000256" key="4">
    <source>
        <dbReference type="ARBA" id="ARBA00023157"/>
    </source>
</evidence>
<dbReference type="GO" id="GO:0017004">
    <property type="term" value="P:cytochrome complex assembly"/>
    <property type="evidence" value="ECO:0007669"/>
    <property type="project" value="UniProtKB-KW"/>
</dbReference>
<dbReference type="PROSITE" id="PS51257">
    <property type="entry name" value="PROKAR_LIPOPROTEIN"/>
    <property type="match status" value="1"/>
</dbReference>
<dbReference type="Pfam" id="PF08534">
    <property type="entry name" value="Redoxin"/>
    <property type="match status" value="1"/>
</dbReference>
<dbReference type="InterPro" id="IPR036249">
    <property type="entry name" value="Thioredoxin-like_sf"/>
</dbReference>
<evidence type="ECO:0000256" key="1">
    <source>
        <dbReference type="ARBA" id="ARBA00004196"/>
    </source>
</evidence>
<evidence type="ECO:0000259" key="7">
    <source>
        <dbReference type="PROSITE" id="PS51352"/>
    </source>
</evidence>
<dbReference type="GO" id="GO:0016491">
    <property type="term" value="F:oxidoreductase activity"/>
    <property type="evidence" value="ECO:0007669"/>
    <property type="project" value="InterPro"/>
</dbReference>
<dbReference type="AlphaFoldDB" id="A0A1G9IC09"/>
<feature type="chain" id="PRO_5011518239" evidence="6">
    <location>
        <begin position="21"/>
        <end position="199"/>
    </location>
</feature>
<gene>
    <name evidence="8" type="ORF">SAMN05421806_12272</name>
</gene>
<dbReference type="RefSeq" id="WP_093617188.1">
    <property type="nucleotide sequence ID" value="NZ_FNFF01000022.1"/>
</dbReference>
<keyword evidence="6" id="KW-0732">Signal</keyword>
<comment type="subcellular location">
    <subcellularLocation>
        <location evidence="1">Cell envelope</location>
    </subcellularLocation>
</comment>
<name>A0A1G9IC09_9ACTN</name>
<accession>A0A1G9IC09</accession>
<feature type="signal peptide" evidence="6">
    <location>
        <begin position="1"/>
        <end position="20"/>
    </location>
</feature>
<dbReference type="Proteomes" id="UP000199155">
    <property type="component" value="Unassembled WGS sequence"/>
</dbReference>
<keyword evidence="3" id="KW-0812">Transmembrane</keyword>
<dbReference type="CDD" id="cd02966">
    <property type="entry name" value="TlpA_like_family"/>
    <property type="match status" value="1"/>
</dbReference>
<dbReference type="PANTHER" id="PTHR42852">
    <property type="entry name" value="THIOL:DISULFIDE INTERCHANGE PROTEIN DSBE"/>
    <property type="match status" value="1"/>
</dbReference>
<dbReference type="InterPro" id="IPR013766">
    <property type="entry name" value="Thioredoxin_domain"/>
</dbReference>
<dbReference type="PROSITE" id="PS51352">
    <property type="entry name" value="THIOREDOXIN_2"/>
    <property type="match status" value="1"/>
</dbReference>
<evidence type="ECO:0000256" key="2">
    <source>
        <dbReference type="ARBA" id="ARBA00022748"/>
    </source>
</evidence>
<evidence type="ECO:0000256" key="3">
    <source>
        <dbReference type="ARBA" id="ARBA00022968"/>
    </source>
</evidence>
<keyword evidence="3" id="KW-0735">Signal-anchor</keyword>
<dbReference type="InterPro" id="IPR013740">
    <property type="entry name" value="Redoxin"/>
</dbReference>
<evidence type="ECO:0000256" key="6">
    <source>
        <dbReference type="SAM" id="SignalP"/>
    </source>
</evidence>
<dbReference type="STRING" id="417292.SAMN05421806_12272"/>
<organism evidence="8 9">
    <name type="scientific">Streptomyces indicus</name>
    <dbReference type="NCBI Taxonomy" id="417292"/>
    <lineage>
        <taxon>Bacteria</taxon>
        <taxon>Bacillati</taxon>
        <taxon>Actinomycetota</taxon>
        <taxon>Actinomycetes</taxon>
        <taxon>Kitasatosporales</taxon>
        <taxon>Streptomycetaceae</taxon>
        <taxon>Streptomyces</taxon>
    </lineage>
</organism>
<keyword evidence="2" id="KW-0201">Cytochrome c-type biogenesis</keyword>
<dbReference type="Gene3D" id="3.40.30.10">
    <property type="entry name" value="Glutaredoxin"/>
    <property type="match status" value="1"/>
</dbReference>
<feature type="domain" description="Thioredoxin" evidence="7">
    <location>
        <begin position="53"/>
        <end position="197"/>
    </location>
</feature>
<keyword evidence="9" id="KW-1185">Reference proteome</keyword>
<keyword evidence="4" id="KW-1015">Disulfide bond</keyword>
<reference evidence="8 9" key="1">
    <citation type="submission" date="2016-10" db="EMBL/GenBank/DDBJ databases">
        <authorList>
            <person name="de Groot N.N."/>
        </authorList>
    </citation>
    <scope>NUCLEOTIDE SEQUENCE [LARGE SCALE GENOMIC DNA]</scope>
    <source>
        <strain evidence="8 9">CGMCC 4.5727</strain>
    </source>
</reference>
<dbReference type="SUPFAM" id="SSF52833">
    <property type="entry name" value="Thioredoxin-like"/>
    <property type="match status" value="1"/>
</dbReference>
<evidence type="ECO:0000313" key="8">
    <source>
        <dbReference type="EMBL" id="SDL22363.1"/>
    </source>
</evidence>
<protein>
    <submittedName>
        <fullName evidence="8">Peroxiredoxin</fullName>
    </submittedName>
</protein>
<dbReference type="PANTHER" id="PTHR42852:SF6">
    <property type="entry name" value="THIOL:DISULFIDE INTERCHANGE PROTEIN DSBE"/>
    <property type="match status" value="1"/>
</dbReference>
<keyword evidence="5" id="KW-0676">Redox-active center</keyword>
<dbReference type="GO" id="GO:0030313">
    <property type="term" value="C:cell envelope"/>
    <property type="evidence" value="ECO:0007669"/>
    <property type="project" value="UniProtKB-SubCell"/>
</dbReference>
<sequence>MSFGRPASRRALFAAGTALAALALSACSDGGTQGGGGNTNFVAGKSGVSVAAKGERAAAPDIAGETLDGKQLSLADYKGKIVVINTWGSWCAPCRAEAKYLKSVSEATKSKGVEFVGINTRDAQKSSAVAFEEDYGIEYPSLYDPAGKQILKFPQGSLSPQAIPSTIVIDREGKIAARFMGPVSDKRLHEMIDPVLAEK</sequence>
<evidence type="ECO:0000313" key="9">
    <source>
        <dbReference type="Proteomes" id="UP000199155"/>
    </source>
</evidence>
<dbReference type="EMBL" id="FNFF01000022">
    <property type="protein sequence ID" value="SDL22363.1"/>
    <property type="molecule type" value="Genomic_DNA"/>
</dbReference>
<dbReference type="InterPro" id="IPR050553">
    <property type="entry name" value="Thioredoxin_ResA/DsbE_sf"/>
</dbReference>
<evidence type="ECO:0000256" key="5">
    <source>
        <dbReference type="ARBA" id="ARBA00023284"/>
    </source>
</evidence>
<dbReference type="OrthoDB" id="9796554at2"/>